<evidence type="ECO:0000313" key="2">
    <source>
        <dbReference type="Proteomes" id="UP000887565"/>
    </source>
</evidence>
<dbReference type="AlphaFoldDB" id="A0A915IQS9"/>
<feature type="compositionally biased region" description="Basic residues" evidence="1">
    <location>
        <begin position="32"/>
        <end position="41"/>
    </location>
</feature>
<proteinExistence type="predicted"/>
<name>A0A915IQS9_ROMCU</name>
<feature type="compositionally biased region" description="Basic and acidic residues" evidence="1">
    <location>
        <begin position="14"/>
        <end position="31"/>
    </location>
</feature>
<feature type="compositionally biased region" description="Basic and acidic residues" evidence="1">
    <location>
        <begin position="42"/>
        <end position="54"/>
    </location>
</feature>
<protein>
    <submittedName>
        <fullName evidence="3">Uncharacterized protein</fullName>
    </submittedName>
</protein>
<evidence type="ECO:0000256" key="1">
    <source>
        <dbReference type="SAM" id="MobiDB-lite"/>
    </source>
</evidence>
<dbReference type="Proteomes" id="UP000887565">
    <property type="component" value="Unplaced"/>
</dbReference>
<dbReference type="WBParaSite" id="nRc.2.0.1.t16362-RA">
    <property type="protein sequence ID" value="nRc.2.0.1.t16362-RA"/>
    <property type="gene ID" value="nRc.2.0.1.g16362"/>
</dbReference>
<feature type="region of interest" description="Disordered" evidence="1">
    <location>
        <begin position="1"/>
        <end position="54"/>
    </location>
</feature>
<sequence length="102" mass="11849">MDMRDCENLNLDGDQLRPRKSERGPHREIRASSKHSITRKKILAEKGKGREVKEAETIGQEKSYNNGNINKAKKTKVKRGRRKMLQMMVTTKMAKFFASPFR</sequence>
<keyword evidence="2" id="KW-1185">Reference proteome</keyword>
<reference evidence="3" key="1">
    <citation type="submission" date="2022-11" db="UniProtKB">
        <authorList>
            <consortium name="WormBaseParasite"/>
        </authorList>
    </citation>
    <scope>IDENTIFICATION</scope>
</reference>
<accession>A0A915IQS9</accession>
<organism evidence="2 3">
    <name type="scientific">Romanomermis culicivorax</name>
    <name type="common">Nematode worm</name>
    <dbReference type="NCBI Taxonomy" id="13658"/>
    <lineage>
        <taxon>Eukaryota</taxon>
        <taxon>Metazoa</taxon>
        <taxon>Ecdysozoa</taxon>
        <taxon>Nematoda</taxon>
        <taxon>Enoplea</taxon>
        <taxon>Dorylaimia</taxon>
        <taxon>Mermithida</taxon>
        <taxon>Mermithoidea</taxon>
        <taxon>Mermithidae</taxon>
        <taxon>Romanomermis</taxon>
    </lineage>
</organism>
<evidence type="ECO:0000313" key="3">
    <source>
        <dbReference type="WBParaSite" id="nRc.2.0.1.t16362-RA"/>
    </source>
</evidence>